<reference evidence="1" key="3">
    <citation type="submission" date="2018-07" db="EMBL/GenBank/DDBJ databases">
        <title>WGS assembly of Glycine max.</title>
        <authorList>
            <person name="Schmutz J."/>
            <person name="Cannon S."/>
            <person name="Schlueter J."/>
            <person name="Ma J."/>
            <person name="Mitros T."/>
            <person name="Nelson W."/>
            <person name="Hyten D."/>
            <person name="Song Q."/>
            <person name="Thelen J."/>
            <person name="Cheng J."/>
            <person name="Xu D."/>
            <person name="Hellsten U."/>
            <person name="May G."/>
            <person name="Yu Y."/>
            <person name="Sakurai T."/>
            <person name="Umezawa T."/>
            <person name="Bhattacharyya M."/>
            <person name="Sandhu D."/>
            <person name="Valliyodan B."/>
            <person name="Lindquist E."/>
            <person name="Peto M."/>
            <person name="Grant D."/>
            <person name="Shu S."/>
            <person name="Goodstein D."/>
            <person name="Barry K."/>
            <person name="Futrell-Griggs M."/>
            <person name="Abernathy B."/>
            <person name="Du J."/>
            <person name="Tian Z."/>
            <person name="Zhu L."/>
            <person name="Gill N."/>
            <person name="Joshi T."/>
            <person name="Libault M."/>
            <person name="Sethuraman A."/>
            <person name="Zhang X."/>
            <person name="Shinozaki K."/>
            <person name="Nguyen H."/>
            <person name="Wing R."/>
            <person name="Cregan P."/>
            <person name="Specht J."/>
            <person name="Grimwood J."/>
            <person name="Rokhsar D."/>
            <person name="Stacey G."/>
            <person name="Shoemaker R."/>
            <person name="Jackson S."/>
        </authorList>
    </citation>
    <scope>NUCLEOTIDE SEQUENCE</scope>
    <source>
        <tissue evidence="1">Callus</tissue>
    </source>
</reference>
<dbReference type="Proteomes" id="UP000008827">
    <property type="component" value="Chromosome 4"/>
</dbReference>
<dbReference type="HOGENOM" id="CLU_2578629_0_0_1"/>
<reference evidence="2" key="2">
    <citation type="submission" date="2018-02" db="UniProtKB">
        <authorList>
            <consortium name="EnsemblPlants"/>
        </authorList>
    </citation>
    <scope>IDENTIFICATION</scope>
    <source>
        <strain evidence="2">Williams 82</strain>
    </source>
</reference>
<dbReference type="InParanoid" id="K7KKG3"/>
<evidence type="ECO:0000313" key="3">
    <source>
        <dbReference type="Proteomes" id="UP000008827"/>
    </source>
</evidence>
<protein>
    <submittedName>
        <fullName evidence="1 2">Uncharacterized protein</fullName>
    </submittedName>
</protein>
<proteinExistence type="predicted"/>
<evidence type="ECO:0000313" key="2">
    <source>
        <dbReference type="EnsemblPlants" id="KRH63200"/>
    </source>
</evidence>
<dbReference type="AlphaFoldDB" id="K7KKG3"/>
<gene>
    <name evidence="1" type="ORF">GLYMA_04G161100</name>
</gene>
<dbReference type="EnsemblPlants" id="KRH63200">
    <property type="protein sequence ID" value="KRH63200"/>
    <property type="gene ID" value="GLYMA_04G161100"/>
</dbReference>
<sequence>MKPYNTLYDNTDSHKQCRWRERVTQHNTLLQWTQMRRDEQWLKAPKMKLVQMCLSQWKERQRDKRKLKRVIFFFFGGIMRN</sequence>
<evidence type="ECO:0000313" key="1">
    <source>
        <dbReference type="EMBL" id="KRH63200.1"/>
    </source>
</evidence>
<reference evidence="1 2" key="1">
    <citation type="journal article" date="2010" name="Nature">
        <title>Genome sequence of the palaeopolyploid soybean.</title>
        <authorList>
            <person name="Schmutz J."/>
            <person name="Cannon S.B."/>
            <person name="Schlueter J."/>
            <person name="Ma J."/>
            <person name="Mitros T."/>
            <person name="Nelson W."/>
            <person name="Hyten D.L."/>
            <person name="Song Q."/>
            <person name="Thelen J.J."/>
            <person name="Cheng J."/>
            <person name="Xu D."/>
            <person name="Hellsten U."/>
            <person name="May G.D."/>
            <person name="Yu Y."/>
            <person name="Sakurai T."/>
            <person name="Umezawa T."/>
            <person name="Bhattacharyya M.K."/>
            <person name="Sandhu D."/>
            <person name="Valliyodan B."/>
            <person name="Lindquist E."/>
            <person name="Peto M."/>
            <person name="Grant D."/>
            <person name="Shu S."/>
            <person name="Goodstein D."/>
            <person name="Barry K."/>
            <person name="Futrell-Griggs M."/>
            <person name="Abernathy B."/>
            <person name="Du J."/>
            <person name="Tian Z."/>
            <person name="Zhu L."/>
            <person name="Gill N."/>
            <person name="Joshi T."/>
            <person name="Libault M."/>
            <person name="Sethuraman A."/>
            <person name="Zhang X.-C."/>
            <person name="Shinozaki K."/>
            <person name="Nguyen H.T."/>
            <person name="Wing R.A."/>
            <person name="Cregan P."/>
            <person name="Specht J."/>
            <person name="Grimwood J."/>
            <person name="Rokhsar D."/>
            <person name="Stacey G."/>
            <person name="Shoemaker R.C."/>
            <person name="Jackson S.A."/>
        </authorList>
    </citation>
    <scope>NUCLEOTIDE SEQUENCE [LARGE SCALE GENOMIC DNA]</scope>
    <source>
        <strain evidence="2">cv. Williams 82</strain>
        <tissue evidence="1">Callus</tissue>
    </source>
</reference>
<keyword evidence="3" id="KW-1185">Reference proteome</keyword>
<dbReference type="EMBL" id="CM000837">
    <property type="protein sequence ID" value="KRH63200.1"/>
    <property type="molecule type" value="Genomic_DNA"/>
</dbReference>
<dbReference type="Gramene" id="KRH63200">
    <property type="protein sequence ID" value="KRH63200"/>
    <property type="gene ID" value="GLYMA_04G161100"/>
</dbReference>
<organism evidence="2">
    <name type="scientific">Glycine max</name>
    <name type="common">Soybean</name>
    <name type="synonym">Glycine hispida</name>
    <dbReference type="NCBI Taxonomy" id="3847"/>
    <lineage>
        <taxon>Eukaryota</taxon>
        <taxon>Viridiplantae</taxon>
        <taxon>Streptophyta</taxon>
        <taxon>Embryophyta</taxon>
        <taxon>Tracheophyta</taxon>
        <taxon>Spermatophyta</taxon>
        <taxon>Magnoliopsida</taxon>
        <taxon>eudicotyledons</taxon>
        <taxon>Gunneridae</taxon>
        <taxon>Pentapetalae</taxon>
        <taxon>rosids</taxon>
        <taxon>fabids</taxon>
        <taxon>Fabales</taxon>
        <taxon>Fabaceae</taxon>
        <taxon>Papilionoideae</taxon>
        <taxon>50 kb inversion clade</taxon>
        <taxon>NPAAA clade</taxon>
        <taxon>indigoferoid/millettioid clade</taxon>
        <taxon>Phaseoleae</taxon>
        <taxon>Glycine</taxon>
        <taxon>Glycine subgen. Soja</taxon>
    </lineage>
</organism>
<name>K7KKG3_SOYBN</name>
<accession>K7KKG3</accession>
<dbReference type="PaxDb" id="3847-GLYMA04G32280.1"/>